<protein>
    <submittedName>
        <fullName evidence="1">Uncharacterized protein</fullName>
    </submittedName>
</protein>
<gene>
    <name evidence="1" type="ORF">EMPG_15350</name>
</gene>
<dbReference type="EMBL" id="LDEV01002395">
    <property type="protein sequence ID" value="KLJ09229.1"/>
    <property type="molecule type" value="Genomic_DNA"/>
</dbReference>
<sequence>MEKHLEPRLHGSKGSSFRMIPSVISLRLSGKANWVLCTARLEWWNGTIFWQRKTSAVPTRTET</sequence>
<comment type="caution">
    <text evidence="1">The sequence shown here is derived from an EMBL/GenBank/DDBJ whole genome shotgun (WGS) entry which is preliminary data.</text>
</comment>
<name>A0A0H1BCN3_9EURO</name>
<dbReference type="Proteomes" id="UP000053573">
    <property type="component" value="Unassembled WGS sequence"/>
</dbReference>
<proteinExistence type="predicted"/>
<keyword evidence="2" id="KW-1185">Reference proteome</keyword>
<dbReference type="AlphaFoldDB" id="A0A0H1BCN3"/>
<organism evidence="1 2">
    <name type="scientific">Blastomyces silverae</name>
    <dbReference type="NCBI Taxonomy" id="2060906"/>
    <lineage>
        <taxon>Eukaryota</taxon>
        <taxon>Fungi</taxon>
        <taxon>Dikarya</taxon>
        <taxon>Ascomycota</taxon>
        <taxon>Pezizomycotina</taxon>
        <taxon>Eurotiomycetes</taxon>
        <taxon>Eurotiomycetidae</taxon>
        <taxon>Onygenales</taxon>
        <taxon>Ajellomycetaceae</taxon>
        <taxon>Blastomyces</taxon>
    </lineage>
</organism>
<accession>A0A0H1BCN3</accession>
<reference evidence="2" key="1">
    <citation type="journal article" date="2015" name="PLoS Genet.">
        <title>The dynamic genome and transcriptome of the human fungal pathogen Blastomyces and close relative Emmonsia.</title>
        <authorList>
            <person name="Munoz J.F."/>
            <person name="Gauthier G.M."/>
            <person name="Desjardins C.A."/>
            <person name="Gallo J.E."/>
            <person name="Holder J."/>
            <person name="Sullivan T.D."/>
            <person name="Marty A.J."/>
            <person name="Carmen J.C."/>
            <person name="Chen Z."/>
            <person name="Ding L."/>
            <person name="Gujja S."/>
            <person name="Magrini V."/>
            <person name="Misas E."/>
            <person name="Mitreva M."/>
            <person name="Priest M."/>
            <person name="Saif S."/>
            <person name="Whiston E.A."/>
            <person name="Young S."/>
            <person name="Zeng Q."/>
            <person name="Goldman W.E."/>
            <person name="Mardis E.R."/>
            <person name="Taylor J.W."/>
            <person name="McEwen J.G."/>
            <person name="Clay O.K."/>
            <person name="Klein B.S."/>
            <person name="Cuomo C.A."/>
        </authorList>
    </citation>
    <scope>NUCLEOTIDE SEQUENCE [LARGE SCALE GENOMIC DNA]</scope>
    <source>
        <strain evidence="2">UAMH 139</strain>
    </source>
</reference>
<evidence type="ECO:0000313" key="2">
    <source>
        <dbReference type="Proteomes" id="UP000053573"/>
    </source>
</evidence>
<evidence type="ECO:0000313" key="1">
    <source>
        <dbReference type="EMBL" id="KLJ09229.1"/>
    </source>
</evidence>